<organism evidence="3">
    <name type="scientific">Laccaria bicolor (strain S238N-H82 / ATCC MYA-4686)</name>
    <name type="common">Bicoloured deceiver</name>
    <name type="synonym">Laccaria laccata var. bicolor</name>
    <dbReference type="NCBI Taxonomy" id="486041"/>
    <lineage>
        <taxon>Eukaryota</taxon>
        <taxon>Fungi</taxon>
        <taxon>Dikarya</taxon>
        <taxon>Basidiomycota</taxon>
        <taxon>Agaricomycotina</taxon>
        <taxon>Agaricomycetes</taxon>
        <taxon>Agaricomycetidae</taxon>
        <taxon>Agaricales</taxon>
        <taxon>Agaricineae</taxon>
        <taxon>Hydnangiaceae</taxon>
        <taxon>Laccaria</taxon>
    </lineage>
</organism>
<keyword evidence="3" id="KW-1185">Reference proteome</keyword>
<protein>
    <submittedName>
        <fullName evidence="2">Predicted protein</fullName>
    </submittedName>
</protein>
<dbReference type="RefSeq" id="XP_001875788.1">
    <property type="nucleotide sequence ID" value="XM_001875753.1"/>
</dbReference>
<name>B0CV90_LACBS</name>
<dbReference type="AlphaFoldDB" id="B0CV90"/>
<evidence type="ECO:0000313" key="3">
    <source>
        <dbReference type="Proteomes" id="UP000001194"/>
    </source>
</evidence>
<keyword evidence="1" id="KW-0812">Transmembrane</keyword>
<keyword evidence="1" id="KW-1133">Transmembrane helix</keyword>
<evidence type="ECO:0000313" key="2">
    <source>
        <dbReference type="EMBL" id="EDR13290.1"/>
    </source>
</evidence>
<evidence type="ECO:0000256" key="1">
    <source>
        <dbReference type="SAM" id="Phobius"/>
    </source>
</evidence>
<feature type="transmembrane region" description="Helical" evidence="1">
    <location>
        <begin position="27"/>
        <end position="54"/>
    </location>
</feature>
<dbReference type="HOGENOM" id="CLU_2979481_0_0_1"/>
<keyword evidence="1" id="KW-0472">Membrane</keyword>
<dbReference type="InParanoid" id="B0CV90"/>
<gene>
    <name evidence="2" type="ORF">LACBIDRAFT_308984</name>
</gene>
<accession>B0CV90</accession>
<dbReference type="KEGG" id="lbc:LACBIDRAFT_308984"/>
<proteinExistence type="predicted"/>
<dbReference type="GeneID" id="6071854"/>
<dbReference type="EMBL" id="DS547093">
    <property type="protein sequence ID" value="EDR13290.1"/>
    <property type="molecule type" value="Genomic_DNA"/>
</dbReference>
<dbReference type="Proteomes" id="UP000001194">
    <property type="component" value="Unassembled WGS sequence"/>
</dbReference>
<sequence length="58" mass="6512">MLRRLWVGDMGQIKQRMRQGSLPFQSFVALLGFLLCALSLTGLTTVLCVLRFVLSGLR</sequence>
<reference evidence="2 3" key="1">
    <citation type="journal article" date="2008" name="Nature">
        <title>The genome of Laccaria bicolor provides insights into mycorrhizal symbiosis.</title>
        <authorList>
            <person name="Martin F."/>
            <person name="Aerts A."/>
            <person name="Ahren D."/>
            <person name="Brun A."/>
            <person name="Danchin E.G.J."/>
            <person name="Duchaussoy F."/>
            <person name="Gibon J."/>
            <person name="Kohler A."/>
            <person name="Lindquist E."/>
            <person name="Pereda V."/>
            <person name="Salamov A."/>
            <person name="Shapiro H.J."/>
            <person name="Wuyts J."/>
            <person name="Blaudez D."/>
            <person name="Buee M."/>
            <person name="Brokstein P."/>
            <person name="Canbaeck B."/>
            <person name="Cohen D."/>
            <person name="Courty P.E."/>
            <person name="Coutinho P.M."/>
            <person name="Delaruelle C."/>
            <person name="Detter J.C."/>
            <person name="Deveau A."/>
            <person name="DiFazio S."/>
            <person name="Duplessis S."/>
            <person name="Fraissinet-Tachet L."/>
            <person name="Lucic E."/>
            <person name="Frey-Klett P."/>
            <person name="Fourrey C."/>
            <person name="Feussner I."/>
            <person name="Gay G."/>
            <person name="Grimwood J."/>
            <person name="Hoegger P.J."/>
            <person name="Jain P."/>
            <person name="Kilaru S."/>
            <person name="Labbe J."/>
            <person name="Lin Y.C."/>
            <person name="Legue V."/>
            <person name="Le Tacon F."/>
            <person name="Marmeisse R."/>
            <person name="Melayah D."/>
            <person name="Montanini B."/>
            <person name="Muratet M."/>
            <person name="Nehls U."/>
            <person name="Niculita-Hirzel H."/>
            <person name="Oudot-Le Secq M.P."/>
            <person name="Peter M."/>
            <person name="Quesneville H."/>
            <person name="Rajashekar B."/>
            <person name="Reich M."/>
            <person name="Rouhier N."/>
            <person name="Schmutz J."/>
            <person name="Yin T."/>
            <person name="Chalot M."/>
            <person name="Henrissat B."/>
            <person name="Kuees U."/>
            <person name="Lucas S."/>
            <person name="Van de Peer Y."/>
            <person name="Podila G.K."/>
            <person name="Polle A."/>
            <person name="Pukkila P.J."/>
            <person name="Richardson P.M."/>
            <person name="Rouze P."/>
            <person name="Sanders I.R."/>
            <person name="Stajich J.E."/>
            <person name="Tunlid A."/>
            <person name="Tuskan G."/>
            <person name="Grigoriev I.V."/>
        </authorList>
    </citation>
    <scope>NUCLEOTIDE SEQUENCE [LARGE SCALE GENOMIC DNA]</scope>
    <source>
        <strain evidence="3">S238N-H82 / ATCC MYA-4686</strain>
    </source>
</reference>